<evidence type="ECO:0000256" key="7">
    <source>
        <dbReference type="ARBA" id="ARBA00022729"/>
    </source>
</evidence>
<keyword evidence="6" id="KW-0645">Protease</keyword>
<keyword evidence="9" id="KW-0843">Virulence</keyword>
<comment type="function">
    <text evidence="2">Extracellular metalloprotease that contributes to pathogenicity.</text>
</comment>
<dbReference type="GeneID" id="55968976"/>
<dbReference type="Proteomes" id="UP000749293">
    <property type="component" value="Unassembled WGS sequence"/>
</dbReference>
<keyword evidence="17" id="KW-1185">Reference proteome</keyword>
<feature type="domain" description="Peptidase M14" evidence="15">
    <location>
        <begin position="74"/>
        <end position="352"/>
    </location>
</feature>
<dbReference type="RefSeq" id="XP_035319394.1">
    <property type="nucleotide sequence ID" value="XM_035464724.1"/>
</dbReference>
<evidence type="ECO:0000256" key="8">
    <source>
        <dbReference type="ARBA" id="ARBA00022801"/>
    </source>
</evidence>
<dbReference type="PROSITE" id="PS52035">
    <property type="entry name" value="PEPTIDASE_M14"/>
    <property type="match status" value="1"/>
</dbReference>
<dbReference type="PANTHER" id="PTHR11705">
    <property type="entry name" value="PROTEASE FAMILY M14 CARBOXYPEPTIDASE A,B"/>
    <property type="match status" value="1"/>
</dbReference>
<dbReference type="CDD" id="cd06242">
    <property type="entry name" value="M14-like"/>
    <property type="match status" value="1"/>
</dbReference>
<reference evidence="16" key="1">
    <citation type="submission" date="2020-03" db="EMBL/GenBank/DDBJ databases">
        <title>Site-based positive gene gene selection in Geosmithia morbida across the United States reveals a broad range of putative effectors and factors for local host and environmental adapation.</title>
        <authorList>
            <person name="Onufrak A."/>
            <person name="Murdoch R.W."/>
            <person name="Gazis R."/>
            <person name="Huff M."/>
            <person name="Staton M."/>
            <person name="Klingeman W."/>
            <person name="Hadziabdic D."/>
        </authorList>
    </citation>
    <scope>NUCLEOTIDE SEQUENCE</scope>
    <source>
        <strain evidence="16">1262</strain>
    </source>
</reference>
<keyword evidence="5" id="KW-0964">Secreted</keyword>
<evidence type="ECO:0000313" key="17">
    <source>
        <dbReference type="Proteomes" id="UP000749293"/>
    </source>
</evidence>
<accession>A0A9P4YRY9</accession>
<keyword evidence="10" id="KW-0325">Glycoprotein</keyword>
<evidence type="ECO:0000256" key="2">
    <source>
        <dbReference type="ARBA" id="ARBA00003091"/>
    </source>
</evidence>
<feature type="signal peptide" evidence="14">
    <location>
        <begin position="1"/>
        <end position="21"/>
    </location>
</feature>
<feature type="active site" description="Proton donor/acceptor" evidence="13">
    <location>
        <position position="323"/>
    </location>
</feature>
<dbReference type="SMART" id="SM00631">
    <property type="entry name" value="Zn_pept"/>
    <property type="match status" value="1"/>
</dbReference>
<dbReference type="GO" id="GO:0005576">
    <property type="term" value="C:extracellular region"/>
    <property type="evidence" value="ECO:0007669"/>
    <property type="project" value="UniProtKB-SubCell"/>
</dbReference>
<evidence type="ECO:0000256" key="3">
    <source>
        <dbReference type="ARBA" id="ARBA00004613"/>
    </source>
</evidence>
<name>A0A9P4YRY9_9HYPO</name>
<dbReference type="GO" id="GO:0004181">
    <property type="term" value="F:metallocarboxypeptidase activity"/>
    <property type="evidence" value="ECO:0007669"/>
    <property type="project" value="InterPro"/>
</dbReference>
<evidence type="ECO:0000256" key="5">
    <source>
        <dbReference type="ARBA" id="ARBA00022525"/>
    </source>
</evidence>
<comment type="cofactor">
    <cofactor evidence="1">
        <name>Zn(2+)</name>
        <dbReference type="ChEBI" id="CHEBI:29105"/>
    </cofactor>
</comment>
<dbReference type="EMBL" id="JAANYQ010000015">
    <property type="protein sequence ID" value="KAF4120742.1"/>
    <property type="molecule type" value="Genomic_DNA"/>
</dbReference>
<keyword evidence="7 14" id="KW-0732">Signal</keyword>
<evidence type="ECO:0000256" key="13">
    <source>
        <dbReference type="PROSITE-ProRule" id="PRU01379"/>
    </source>
</evidence>
<evidence type="ECO:0000256" key="11">
    <source>
        <dbReference type="ARBA" id="ARBA00041263"/>
    </source>
</evidence>
<dbReference type="Gene3D" id="3.40.630.10">
    <property type="entry name" value="Zn peptidases"/>
    <property type="match status" value="1"/>
</dbReference>
<comment type="similarity">
    <text evidence="4 13">Belongs to the peptidase M14 family.</text>
</comment>
<evidence type="ECO:0000256" key="10">
    <source>
        <dbReference type="ARBA" id="ARBA00023180"/>
    </source>
</evidence>
<evidence type="ECO:0000256" key="9">
    <source>
        <dbReference type="ARBA" id="ARBA00023026"/>
    </source>
</evidence>
<dbReference type="OrthoDB" id="3626597at2759"/>
<comment type="subcellular location">
    <subcellularLocation>
        <location evidence="3">Secreted</location>
    </subcellularLocation>
</comment>
<dbReference type="InterPro" id="IPR000834">
    <property type="entry name" value="Peptidase_M14"/>
</dbReference>
<evidence type="ECO:0000256" key="1">
    <source>
        <dbReference type="ARBA" id="ARBA00001947"/>
    </source>
</evidence>
<keyword evidence="16" id="KW-0482">Metalloprotease</keyword>
<keyword evidence="8" id="KW-0378">Hydrolase</keyword>
<organism evidence="16 17">
    <name type="scientific">Geosmithia morbida</name>
    <dbReference type="NCBI Taxonomy" id="1094350"/>
    <lineage>
        <taxon>Eukaryota</taxon>
        <taxon>Fungi</taxon>
        <taxon>Dikarya</taxon>
        <taxon>Ascomycota</taxon>
        <taxon>Pezizomycotina</taxon>
        <taxon>Sordariomycetes</taxon>
        <taxon>Hypocreomycetidae</taxon>
        <taxon>Hypocreales</taxon>
        <taxon>Bionectriaceae</taxon>
        <taxon>Geosmithia</taxon>
    </lineage>
</organism>
<evidence type="ECO:0000256" key="4">
    <source>
        <dbReference type="ARBA" id="ARBA00005988"/>
    </source>
</evidence>
<evidence type="ECO:0000256" key="14">
    <source>
        <dbReference type="SAM" id="SignalP"/>
    </source>
</evidence>
<dbReference type="GO" id="GO:0006508">
    <property type="term" value="P:proteolysis"/>
    <property type="evidence" value="ECO:0007669"/>
    <property type="project" value="UniProtKB-KW"/>
</dbReference>
<comment type="caution">
    <text evidence="16">The sequence shown here is derived from an EMBL/GenBank/DDBJ whole genome shotgun (WGS) entry which is preliminary data.</text>
</comment>
<dbReference type="PANTHER" id="PTHR11705:SF83">
    <property type="entry name" value="INACTIVE METALLOCARBOXYPEPTIDASE ECM14"/>
    <property type="match status" value="1"/>
</dbReference>
<dbReference type="SUPFAM" id="SSF53187">
    <property type="entry name" value="Zn-dependent exopeptidases"/>
    <property type="match status" value="1"/>
</dbReference>
<evidence type="ECO:0000259" key="15">
    <source>
        <dbReference type="PROSITE" id="PS52035"/>
    </source>
</evidence>
<feature type="chain" id="PRO_5040377792" description="Carboxypeptidase M14B" evidence="14">
    <location>
        <begin position="22"/>
        <end position="539"/>
    </location>
</feature>
<sequence>MRLITGLLLSPLAGLISVASASKYGYNHVTVIRDSDKVVEGAFPDVNFDIVSPDFMHPDRRQPGFSNGTQGPTSWFHINTTDSFIQSLASPDKNMKFGNANFRSEERQGYPYVHVSKANATSPKIRIWIQASVHGNEPAGEEAAMAILGKLSTNKTWADSVLDKVELFFLPRYNPDGVFYFQRALATNLDPNRDHTKLERQVSRDIKQLFSDFNPHIAIDMHEYSAFTEFGDGAYVHGSDGLFAAAKNLNIRGEIRNLSEELFAKNIARDMEAAGLRTEPYVTGRSSSYQDVGYVAEFSEAGSDARIGRNAMGLTQTVSFLLETRGIGLADQEYGRRTASGFTMCGSIIQTAVDNADRVLETIEAGIDAFVNSSNPIVVTDHGTVDTRPFTMVDKNNGTVVKMPVRFESTTPTIANLTRTRPEAYLIPIAWDDIAKRLHASGVEVENLKQPWEGTVEALTIESAILDTSYYEGSVLTTTTTTAAERHVRLPAGSFLVSTRQKNAGLAMVALEPEGIDSYVTFNIIPVEKGDEYPIFRVM</sequence>
<dbReference type="Pfam" id="PF00246">
    <property type="entry name" value="Peptidase_M14"/>
    <property type="match status" value="1"/>
</dbReference>
<gene>
    <name evidence="16" type="ORF">GMORB2_2746</name>
</gene>
<evidence type="ECO:0000256" key="6">
    <source>
        <dbReference type="ARBA" id="ARBA00022670"/>
    </source>
</evidence>
<evidence type="ECO:0000256" key="12">
    <source>
        <dbReference type="ARBA" id="ARBA00042017"/>
    </source>
</evidence>
<proteinExistence type="inferred from homology"/>
<protein>
    <recommendedName>
        <fullName evidence="12">Carboxypeptidase M14B</fullName>
    </recommendedName>
    <alternativeName>
        <fullName evidence="11">Carboxypeptidase MCPB</fullName>
    </alternativeName>
</protein>
<dbReference type="GO" id="GO:0008270">
    <property type="term" value="F:zinc ion binding"/>
    <property type="evidence" value="ECO:0007669"/>
    <property type="project" value="InterPro"/>
</dbReference>
<dbReference type="AlphaFoldDB" id="A0A9P4YRY9"/>
<evidence type="ECO:0000313" key="16">
    <source>
        <dbReference type="EMBL" id="KAF4120742.1"/>
    </source>
</evidence>